<sequence length="299" mass="31663">MKTISFCDLNIRAHNIYYLIIAKMATSIAATAAASTTAQLRFLTDAAHLLRQTAPETSAYLMHHRTDVLAQNLAASASSSTTASNSIASSAQAALAFTQSDAQRQHVCTCCGHILIPGSNGTTLTIQSGRKSTTTKNSIGKRKRDAADQKDTRPDTKEAAHAGITKVFACGACNRETRIALPPPPPLSKNRRPKKPAAKNEQKPTQEAAVPSMSTTEHKAPARPQPSANPAVEAAPAAKSTNANSKKRAKNRKAGLLALLDKNKGNDSGGFGGLGLSFDDFRKSQSSPWWLLPASTGYS</sequence>
<dbReference type="Proteomes" id="UP000016923">
    <property type="component" value="Unassembled WGS sequence"/>
</dbReference>
<dbReference type="OrthoDB" id="438080at2759"/>
<feature type="region of interest" description="Disordered" evidence="1">
    <location>
        <begin position="122"/>
        <end position="160"/>
    </location>
</feature>
<proteinExistence type="predicted"/>
<evidence type="ECO:0000256" key="1">
    <source>
        <dbReference type="SAM" id="MobiDB-lite"/>
    </source>
</evidence>
<dbReference type="VEuPathDB" id="FungiDB:F503_03892"/>
<accession>S3BXN1</accession>
<dbReference type="OMA" id="TSAYLMH"/>
<dbReference type="STRING" id="1262450.S3BXN1"/>
<name>S3BXN1_OPHP1</name>
<organism evidence="2 3">
    <name type="scientific">Ophiostoma piceae (strain UAMH 11346)</name>
    <name type="common">Sap stain fungus</name>
    <dbReference type="NCBI Taxonomy" id="1262450"/>
    <lineage>
        <taxon>Eukaryota</taxon>
        <taxon>Fungi</taxon>
        <taxon>Dikarya</taxon>
        <taxon>Ascomycota</taxon>
        <taxon>Pezizomycotina</taxon>
        <taxon>Sordariomycetes</taxon>
        <taxon>Sordariomycetidae</taxon>
        <taxon>Ophiostomatales</taxon>
        <taxon>Ophiostomataceae</taxon>
        <taxon>Ophiostoma</taxon>
    </lineage>
</organism>
<protein>
    <submittedName>
        <fullName evidence="2">Rnase p rpr2 rpp21 snm1 subunit domain-containing protein</fullName>
    </submittedName>
</protein>
<dbReference type="HOGENOM" id="CLU_081044_0_0_1"/>
<dbReference type="AlphaFoldDB" id="S3BXN1"/>
<keyword evidence="3" id="KW-1185">Reference proteome</keyword>
<gene>
    <name evidence="2" type="ORF">F503_03892</name>
</gene>
<feature type="region of interest" description="Disordered" evidence="1">
    <location>
        <begin position="177"/>
        <end position="250"/>
    </location>
</feature>
<feature type="compositionally biased region" description="Low complexity" evidence="1">
    <location>
        <begin position="226"/>
        <end position="244"/>
    </location>
</feature>
<feature type="compositionally biased region" description="Polar residues" evidence="1">
    <location>
        <begin position="122"/>
        <end position="138"/>
    </location>
</feature>
<feature type="compositionally biased region" description="Basic and acidic residues" evidence="1">
    <location>
        <begin position="145"/>
        <end position="160"/>
    </location>
</feature>
<evidence type="ECO:0000313" key="2">
    <source>
        <dbReference type="EMBL" id="EPE05287.1"/>
    </source>
</evidence>
<evidence type="ECO:0000313" key="3">
    <source>
        <dbReference type="Proteomes" id="UP000016923"/>
    </source>
</evidence>
<dbReference type="eggNOG" id="ENOG502SC64">
    <property type="taxonomic scope" value="Eukaryota"/>
</dbReference>
<dbReference type="EMBL" id="KE148157">
    <property type="protein sequence ID" value="EPE05287.1"/>
    <property type="molecule type" value="Genomic_DNA"/>
</dbReference>
<reference evidence="2 3" key="1">
    <citation type="journal article" date="2013" name="BMC Genomics">
        <title>The genome and transcriptome of the pine saprophyte Ophiostoma piceae, and a comparison with the bark beetle-associated pine pathogen Grosmannia clavigera.</title>
        <authorList>
            <person name="Haridas S."/>
            <person name="Wang Y."/>
            <person name="Lim L."/>
            <person name="Massoumi Alamouti S."/>
            <person name="Jackman S."/>
            <person name="Docking R."/>
            <person name="Robertson G."/>
            <person name="Birol I."/>
            <person name="Bohlmann J."/>
            <person name="Breuil C."/>
        </authorList>
    </citation>
    <scope>NUCLEOTIDE SEQUENCE [LARGE SCALE GENOMIC DNA]</scope>
    <source>
        <strain evidence="2 3">UAMH 11346</strain>
    </source>
</reference>